<dbReference type="Pfam" id="PF02201">
    <property type="entry name" value="SWIB"/>
    <property type="match status" value="1"/>
</dbReference>
<dbReference type="InterPro" id="IPR045894">
    <property type="entry name" value="At5g08430-like"/>
</dbReference>
<dbReference type="SMART" id="SM00719">
    <property type="entry name" value="Plus3"/>
    <property type="match status" value="1"/>
</dbReference>
<feature type="domain" description="Plus3" evidence="2">
    <location>
        <begin position="160"/>
        <end position="289"/>
    </location>
</feature>
<dbReference type="AlphaFoldDB" id="A0AAV3R892"/>
<dbReference type="InterPro" id="IPR003121">
    <property type="entry name" value="SWIB_MDM2_domain"/>
</dbReference>
<evidence type="ECO:0008006" key="6">
    <source>
        <dbReference type="Google" id="ProtNLM"/>
    </source>
</evidence>
<reference evidence="4 5" key="1">
    <citation type="submission" date="2024-01" db="EMBL/GenBank/DDBJ databases">
        <title>The complete chloroplast genome sequence of Lithospermum erythrorhizon: insights into the phylogenetic relationship among Boraginaceae species and the maternal lineages of purple gromwells.</title>
        <authorList>
            <person name="Okada T."/>
            <person name="Watanabe K."/>
        </authorList>
    </citation>
    <scope>NUCLEOTIDE SEQUENCE [LARGE SCALE GENOMIC DNA]</scope>
</reference>
<dbReference type="InterPro" id="IPR036885">
    <property type="entry name" value="SWIB_MDM2_dom_sf"/>
</dbReference>
<dbReference type="Pfam" id="PF03126">
    <property type="entry name" value="Plus-3"/>
    <property type="match status" value="1"/>
</dbReference>
<dbReference type="CDD" id="cd10567">
    <property type="entry name" value="SWIB-MDM2_like"/>
    <property type="match status" value="1"/>
</dbReference>
<dbReference type="PANTHER" id="PTHR46851:SF11">
    <property type="entry name" value="GYF DOMAIN-CONTAINING PROTEIN"/>
    <property type="match status" value="1"/>
</dbReference>
<evidence type="ECO:0000313" key="4">
    <source>
        <dbReference type="EMBL" id="GAA0171556.1"/>
    </source>
</evidence>
<feature type="region of interest" description="Disordered" evidence="1">
    <location>
        <begin position="110"/>
        <end position="151"/>
    </location>
</feature>
<comment type="caution">
    <text evidence="4">The sequence shown here is derived from an EMBL/GenBank/DDBJ whole genome shotgun (WGS) entry which is preliminary data.</text>
</comment>
<dbReference type="SUPFAM" id="SSF47592">
    <property type="entry name" value="SWIB/MDM2 domain"/>
    <property type="match status" value="1"/>
</dbReference>
<dbReference type="Gene3D" id="1.10.245.10">
    <property type="entry name" value="SWIB/MDM2 domain"/>
    <property type="match status" value="1"/>
</dbReference>
<name>A0AAV3R892_LITER</name>
<keyword evidence="5" id="KW-1185">Reference proteome</keyword>
<dbReference type="InterPro" id="IPR036128">
    <property type="entry name" value="Plus3-like_sf"/>
</dbReference>
<dbReference type="Proteomes" id="UP001454036">
    <property type="component" value="Unassembled WGS sequence"/>
</dbReference>
<dbReference type="PROSITE" id="PS51360">
    <property type="entry name" value="PLUS3"/>
    <property type="match status" value="1"/>
</dbReference>
<dbReference type="PANTHER" id="PTHR46851">
    <property type="entry name" value="OS01G0884500 PROTEIN"/>
    <property type="match status" value="1"/>
</dbReference>
<dbReference type="PROSITE" id="PS51925">
    <property type="entry name" value="SWIB_MDM2"/>
    <property type="match status" value="1"/>
</dbReference>
<evidence type="ECO:0000256" key="1">
    <source>
        <dbReference type="SAM" id="MobiDB-lite"/>
    </source>
</evidence>
<proteinExistence type="predicted"/>
<feature type="compositionally biased region" description="Acidic residues" evidence="1">
    <location>
        <begin position="112"/>
        <end position="127"/>
    </location>
</feature>
<organism evidence="4 5">
    <name type="scientific">Lithospermum erythrorhizon</name>
    <name type="common">Purple gromwell</name>
    <name type="synonym">Lithospermum officinale var. erythrorhizon</name>
    <dbReference type="NCBI Taxonomy" id="34254"/>
    <lineage>
        <taxon>Eukaryota</taxon>
        <taxon>Viridiplantae</taxon>
        <taxon>Streptophyta</taxon>
        <taxon>Embryophyta</taxon>
        <taxon>Tracheophyta</taxon>
        <taxon>Spermatophyta</taxon>
        <taxon>Magnoliopsida</taxon>
        <taxon>eudicotyledons</taxon>
        <taxon>Gunneridae</taxon>
        <taxon>Pentapetalae</taxon>
        <taxon>asterids</taxon>
        <taxon>lamiids</taxon>
        <taxon>Boraginales</taxon>
        <taxon>Boraginaceae</taxon>
        <taxon>Boraginoideae</taxon>
        <taxon>Lithospermeae</taxon>
        <taxon>Lithospermum</taxon>
    </lineage>
</organism>
<dbReference type="EMBL" id="BAABME010025125">
    <property type="protein sequence ID" value="GAA0171556.1"/>
    <property type="molecule type" value="Genomic_DNA"/>
</dbReference>
<gene>
    <name evidence="4" type="ORF">LIER_41181</name>
</gene>
<sequence length="306" mass="34911">MKDDNKFWMEDTDGQYTFSRKRKRGANKKLEFVGWGSRPLIEFIDSVGKDTSQLLTQNEVTTIVKEYINVNNLPLKKKRVLCDDRLYALFGKSVSRLKIYDALEKHFAENHDESEDEEDSSEEDDEALLSGKRKKTETSGKTPSQGKMNANQSSKSCFAAVVPENIKLVYLKKSLVLQLSKFPDDFEEKIKDSFVRIKSDRDDYLQKLPYHLEQVTGIKRISEVGNGGTEIQLLVTNSVIGVPLKMLSDDNFSEEECLDLRERIKTGLLERPTVVELSAKAKILHEDITKHVCHPTISKTKLYGVN</sequence>
<protein>
    <recommendedName>
        <fullName evidence="6">SWIB domain-containing protein</fullName>
    </recommendedName>
</protein>
<evidence type="ECO:0000313" key="5">
    <source>
        <dbReference type="Proteomes" id="UP001454036"/>
    </source>
</evidence>
<accession>A0AAV3R892</accession>
<feature type="compositionally biased region" description="Polar residues" evidence="1">
    <location>
        <begin position="139"/>
        <end position="151"/>
    </location>
</feature>
<dbReference type="SUPFAM" id="SSF159042">
    <property type="entry name" value="Plus3-like"/>
    <property type="match status" value="1"/>
</dbReference>
<evidence type="ECO:0000259" key="3">
    <source>
        <dbReference type="PROSITE" id="PS51925"/>
    </source>
</evidence>
<evidence type="ECO:0000259" key="2">
    <source>
        <dbReference type="PROSITE" id="PS51360"/>
    </source>
</evidence>
<dbReference type="InterPro" id="IPR004343">
    <property type="entry name" value="Plus-3_dom"/>
</dbReference>
<feature type="domain" description="DM2" evidence="3">
    <location>
        <begin position="29"/>
        <end position="109"/>
    </location>
</feature>
<dbReference type="Gene3D" id="3.90.70.200">
    <property type="entry name" value="Plus-3 domain"/>
    <property type="match status" value="1"/>
</dbReference>
<dbReference type="GO" id="GO:0003677">
    <property type="term" value="F:DNA binding"/>
    <property type="evidence" value="ECO:0007669"/>
    <property type="project" value="InterPro"/>
</dbReference>